<dbReference type="Proteomes" id="UP000261340">
    <property type="component" value="Unplaced"/>
</dbReference>
<keyword evidence="2" id="KW-1185">Reference proteome</keyword>
<organism evidence="1 2">
    <name type="scientific">Amphilophus citrinellus</name>
    <name type="common">Midas cichlid</name>
    <name type="synonym">Cichlasoma citrinellum</name>
    <dbReference type="NCBI Taxonomy" id="61819"/>
    <lineage>
        <taxon>Eukaryota</taxon>
        <taxon>Metazoa</taxon>
        <taxon>Chordata</taxon>
        <taxon>Craniata</taxon>
        <taxon>Vertebrata</taxon>
        <taxon>Euteleostomi</taxon>
        <taxon>Actinopterygii</taxon>
        <taxon>Neopterygii</taxon>
        <taxon>Teleostei</taxon>
        <taxon>Neoteleostei</taxon>
        <taxon>Acanthomorphata</taxon>
        <taxon>Ovalentaria</taxon>
        <taxon>Cichlomorphae</taxon>
        <taxon>Cichliformes</taxon>
        <taxon>Cichlidae</taxon>
        <taxon>New World cichlids</taxon>
        <taxon>Cichlasomatinae</taxon>
        <taxon>Heroini</taxon>
        <taxon>Amphilophus</taxon>
    </lineage>
</organism>
<dbReference type="AlphaFoldDB" id="A0A3Q0T127"/>
<evidence type="ECO:0000313" key="1">
    <source>
        <dbReference type="Ensembl" id="ENSACIP00000029717.1"/>
    </source>
</evidence>
<dbReference type="Gene3D" id="1.10.560.10">
    <property type="entry name" value="GroEL-like equatorial domain"/>
    <property type="match status" value="1"/>
</dbReference>
<dbReference type="InterPro" id="IPR027410">
    <property type="entry name" value="TCP-1-like_intermed_sf"/>
</dbReference>
<protein>
    <recommendedName>
        <fullName evidence="3">Bardet-Biedl syndrome 10</fullName>
    </recommendedName>
</protein>
<dbReference type="STRING" id="61819.ENSACIP00000029717"/>
<dbReference type="SUPFAM" id="SSF48592">
    <property type="entry name" value="GroEL equatorial domain-like"/>
    <property type="match status" value="1"/>
</dbReference>
<evidence type="ECO:0000313" key="2">
    <source>
        <dbReference type="Proteomes" id="UP000261340"/>
    </source>
</evidence>
<dbReference type="Gene3D" id="3.50.7.10">
    <property type="entry name" value="GroEL"/>
    <property type="match status" value="1"/>
</dbReference>
<dbReference type="InterPro" id="IPR002423">
    <property type="entry name" value="Cpn60/GroEL/TCP-1"/>
</dbReference>
<sequence length="632" mass="69728">MPPLEHLHMKNVLQTVGVLEAVILRSFGPEGGQVLFTRDTGQAMLSRSGTRILTALQLEHPLARLCVWKHSTATGDGSKTFILLLASLLRLIHAAASKEPNVSHSYNSTKAAEAATARHLADKLLAFALKELDELIATGVVPYGGRISWEDFTATAQSPSLANNLCVQKLLRSFFHTRFGYTHCDFISHLACELLSYWKFKNELPSFSLQFVSDNFPALHTPVSGFPVCASRLIDGQVIHRDFATPPLKTDHQPVKAVVLTRSLQPTLLNTGDVLEVGCGGRMMEERSIVHFSAWMERSLQGIIANLQTLGVCVLLSAVKQSAAVLALATQAEMCVVECVSEDELSLFVRLSGTIPIWDCSMIEPEHVVTLTFCRPIQLGGHRYVHVAFQDSEERITVKPCSLVICAPGEGQTEQYACALQDAVRMLLRTWEPMHAAVTTTSKRTLQSHKSSSLHTDNLTDRTTYRSSAIQPIHKCVLEPGCVISAGGSFELLLHYALLQHGHSCSVSHDLNIDTSVSQLLANALLSVPQKIYAHSPRHFLETQSKVINSELDLGLESVSCKYQLLLAVLQCVRSLLKVDTVLPTHIALHTQSSRPASTSWEDTEDELLSGYIHLHTHTHTHIVYHAIYKEE</sequence>
<dbReference type="Gene3D" id="3.30.260.10">
    <property type="entry name" value="TCP-1-like chaperonin intermediate domain"/>
    <property type="match status" value="1"/>
</dbReference>
<dbReference type="InterPro" id="IPR027409">
    <property type="entry name" value="GroEL-like_apical_dom_sf"/>
</dbReference>
<dbReference type="Ensembl" id="ENSACIT00000030498.1">
    <property type="protein sequence ID" value="ENSACIP00000029717.1"/>
    <property type="gene ID" value="ENSACIG00000023003.1"/>
</dbReference>
<proteinExistence type="predicted"/>
<dbReference type="GeneTree" id="ENSGT00390000002417"/>
<dbReference type="InterPro" id="IPR027413">
    <property type="entry name" value="GROEL-like_equatorial_sf"/>
</dbReference>
<dbReference type="InterPro" id="IPR042619">
    <property type="entry name" value="BBS10"/>
</dbReference>
<reference evidence="1" key="2">
    <citation type="submission" date="2025-09" db="UniProtKB">
        <authorList>
            <consortium name="Ensembl"/>
        </authorList>
    </citation>
    <scope>IDENTIFICATION</scope>
</reference>
<dbReference type="PANTHER" id="PTHR14667:SF2">
    <property type="entry name" value="BARDET-BIEDL SYNDROME 10 PROTEIN"/>
    <property type="match status" value="1"/>
</dbReference>
<evidence type="ECO:0008006" key="3">
    <source>
        <dbReference type="Google" id="ProtNLM"/>
    </source>
</evidence>
<name>A0A3Q0T127_AMPCI</name>
<dbReference type="GO" id="GO:0005524">
    <property type="term" value="F:ATP binding"/>
    <property type="evidence" value="ECO:0007669"/>
    <property type="project" value="InterPro"/>
</dbReference>
<dbReference type="PANTHER" id="PTHR14667">
    <property type="entry name" value="BARDET-BIEDL SYNDROME 10 PROTEIN"/>
    <property type="match status" value="1"/>
</dbReference>
<reference evidence="1" key="1">
    <citation type="submission" date="2025-08" db="UniProtKB">
        <authorList>
            <consortium name="Ensembl"/>
        </authorList>
    </citation>
    <scope>IDENTIFICATION</scope>
</reference>
<accession>A0A3Q0T127</accession>
<dbReference type="Pfam" id="PF00118">
    <property type="entry name" value="Cpn60_TCP1"/>
    <property type="match status" value="1"/>
</dbReference>
<dbReference type="GO" id="GO:0051131">
    <property type="term" value="P:chaperone-mediated protein complex assembly"/>
    <property type="evidence" value="ECO:0007669"/>
    <property type="project" value="InterPro"/>
</dbReference>
<dbReference type="SUPFAM" id="SSF52029">
    <property type="entry name" value="GroEL apical domain-like"/>
    <property type="match status" value="1"/>
</dbReference>